<feature type="transmembrane region" description="Helical" evidence="9">
    <location>
        <begin position="63"/>
        <end position="81"/>
    </location>
</feature>
<dbReference type="Pfam" id="PF03186">
    <property type="entry name" value="CobD_Cbib"/>
    <property type="match status" value="1"/>
</dbReference>
<dbReference type="KEGG" id="shd:SUTH_02596"/>
<dbReference type="GO" id="GO:0005886">
    <property type="term" value="C:plasma membrane"/>
    <property type="evidence" value="ECO:0007669"/>
    <property type="project" value="UniProtKB-SubCell"/>
</dbReference>
<comment type="caution">
    <text evidence="9">Lacks conserved residue(s) required for the propagation of feature annotation.</text>
</comment>
<evidence type="ECO:0000256" key="6">
    <source>
        <dbReference type="ARBA" id="ARBA00022692"/>
    </source>
</evidence>
<dbReference type="EMBL" id="AP012547">
    <property type="protein sequence ID" value="BAO30378.1"/>
    <property type="molecule type" value="Genomic_DNA"/>
</dbReference>
<accession>W0SKK8</accession>
<comment type="similarity">
    <text evidence="3 9">Belongs to the CobD/CbiB family.</text>
</comment>
<dbReference type="UniPathway" id="UPA00148"/>
<evidence type="ECO:0000313" key="11">
    <source>
        <dbReference type="Proteomes" id="UP000031637"/>
    </source>
</evidence>
<evidence type="ECO:0000256" key="9">
    <source>
        <dbReference type="HAMAP-Rule" id="MF_00024"/>
    </source>
</evidence>
<comment type="subcellular location">
    <subcellularLocation>
        <location evidence="1 9">Cell membrane</location>
        <topology evidence="1 9">Multi-pass membrane protein</topology>
    </subcellularLocation>
</comment>
<keyword evidence="6 9" id="KW-0812">Transmembrane</keyword>
<proteinExistence type="inferred from homology"/>
<dbReference type="RefSeq" id="WP_052473623.1">
    <property type="nucleotide sequence ID" value="NZ_AP012547.1"/>
</dbReference>
<keyword evidence="8 9" id="KW-0472">Membrane</keyword>
<evidence type="ECO:0000256" key="5">
    <source>
        <dbReference type="ARBA" id="ARBA00022573"/>
    </source>
</evidence>
<dbReference type="OrthoDB" id="9811967at2"/>
<dbReference type="PANTHER" id="PTHR34308">
    <property type="entry name" value="COBALAMIN BIOSYNTHESIS PROTEIN CBIB"/>
    <property type="match status" value="1"/>
</dbReference>
<keyword evidence="5 9" id="KW-0169">Cobalamin biosynthesis</keyword>
<evidence type="ECO:0000256" key="8">
    <source>
        <dbReference type="ARBA" id="ARBA00023136"/>
    </source>
</evidence>
<dbReference type="InterPro" id="IPR004485">
    <property type="entry name" value="Cobalamin_biosynth_CobD/CbiB"/>
</dbReference>
<evidence type="ECO:0000256" key="7">
    <source>
        <dbReference type="ARBA" id="ARBA00022989"/>
    </source>
</evidence>
<dbReference type="HAMAP" id="MF_00024">
    <property type="entry name" value="CobD_CbiB"/>
    <property type="match status" value="1"/>
</dbReference>
<gene>
    <name evidence="9" type="primary">cobD</name>
    <name evidence="10" type="ORF">SUTH_02596</name>
</gene>
<keyword evidence="7 9" id="KW-1133">Transmembrane helix</keyword>
<protein>
    <recommendedName>
        <fullName evidence="9">Cobalamin biosynthesis protein CobD</fullName>
    </recommendedName>
</protein>
<keyword evidence="11" id="KW-1185">Reference proteome</keyword>
<evidence type="ECO:0000313" key="10">
    <source>
        <dbReference type="EMBL" id="BAO30378.1"/>
    </source>
</evidence>
<dbReference type="AlphaFoldDB" id="W0SKK8"/>
<dbReference type="GO" id="GO:0015420">
    <property type="term" value="F:ABC-type vitamin B12 transporter activity"/>
    <property type="evidence" value="ECO:0007669"/>
    <property type="project" value="UniProtKB-UniRule"/>
</dbReference>
<comment type="function">
    <text evidence="9">Converts cobyric acid to cobinamide by the addition of aminopropanol on the F carboxylic group.</text>
</comment>
<feature type="transmembrane region" description="Helical" evidence="9">
    <location>
        <begin position="297"/>
        <end position="313"/>
    </location>
</feature>
<keyword evidence="4 9" id="KW-1003">Cell membrane</keyword>
<dbReference type="PANTHER" id="PTHR34308:SF1">
    <property type="entry name" value="COBALAMIN BIOSYNTHESIS PROTEIN CBIB"/>
    <property type="match status" value="1"/>
</dbReference>
<feature type="transmembrane region" description="Helical" evidence="9">
    <location>
        <begin position="157"/>
        <end position="179"/>
    </location>
</feature>
<evidence type="ECO:0000256" key="3">
    <source>
        <dbReference type="ARBA" id="ARBA00006263"/>
    </source>
</evidence>
<dbReference type="HOGENOM" id="CLU_054212_1_0_4"/>
<evidence type="ECO:0000256" key="4">
    <source>
        <dbReference type="ARBA" id="ARBA00022475"/>
    </source>
</evidence>
<evidence type="ECO:0000256" key="2">
    <source>
        <dbReference type="ARBA" id="ARBA00004953"/>
    </source>
</evidence>
<evidence type="ECO:0000256" key="1">
    <source>
        <dbReference type="ARBA" id="ARBA00004651"/>
    </source>
</evidence>
<dbReference type="NCBIfam" id="TIGR00380">
    <property type="entry name" value="cobal_cbiB"/>
    <property type="match status" value="1"/>
</dbReference>
<dbReference type="GO" id="GO:0009236">
    <property type="term" value="P:cobalamin biosynthetic process"/>
    <property type="evidence" value="ECO:0007669"/>
    <property type="project" value="UniProtKB-UniRule"/>
</dbReference>
<dbReference type="GO" id="GO:0048472">
    <property type="term" value="F:threonine-phosphate decarboxylase activity"/>
    <property type="evidence" value="ECO:0007669"/>
    <property type="project" value="InterPro"/>
</dbReference>
<dbReference type="STRING" id="1223802.SUTH_02596"/>
<sequence length="314" mass="33277">MPPLLPPLPLVASALAGVFLDRLLGEPRRFHPLVGFGRCADRVEQATRNGAPGHPFFNRLRGLLGWLLLVLPAVLTAAWLGRQAWGWAADAVLLYLALGARSLRQHGEQIAGDLAAGDLDAARTHVGWIVSRDTSTLDEEGVARAAVESVLENGNDAVFGALFWFLVAGGAGAVLYRLANTLDAMWGYRDPRRVYFGWAAARIDDVLNLIPARLTALTFAVLGNTRNALACWRQQAAAWSSPNAGPVIAAGAGALSVQLGGAAMYHGQLEQRPRVGAGDTANAAHIRAALALVERGLWLWLACAGLLAVAVSHA</sequence>
<reference evidence="10 11" key="1">
    <citation type="journal article" date="2014" name="Syst. Appl. Microbiol.">
        <title>Complete genomes of freshwater sulfur oxidizers Sulfuricella denitrificans skB26 and Sulfuritalea hydrogenivorans sk43H: genetic insights into the sulfur oxidation pathway of betaproteobacteria.</title>
        <authorList>
            <person name="Watanabe T."/>
            <person name="Kojima H."/>
            <person name="Fukui M."/>
        </authorList>
    </citation>
    <scope>NUCLEOTIDE SEQUENCE [LARGE SCALE GENOMIC DNA]</scope>
    <source>
        <strain evidence="10">DSM22779</strain>
    </source>
</reference>
<name>W0SKK8_9PROT</name>
<comment type="pathway">
    <text evidence="2 9">Cofactor biosynthesis; adenosylcobalamin biosynthesis.</text>
</comment>
<dbReference type="Proteomes" id="UP000031637">
    <property type="component" value="Chromosome"/>
</dbReference>
<organism evidence="10 11">
    <name type="scientific">Sulfuritalea hydrogenivorans sk43H</name>
    <dbReference type="NCBI Taxonomy" id="1223802"/>
    <lineage>
        <taxon>Bacteria</taxon>
        <taxon>Pseudomonadati</taxon>
        <taxon>Pseudomonadota</taxon>
        <taxon>Betaproteobacteria</taxon>
        <taxon>Nitrosomonadales</taxon>
        <taxon>Sterolibacteriaceae</taxon>
        <taxon>Sulfuritalea</taxon>
    </lineage>
</organism>